<evidence type="ECO:0000313" key="1">
    <source>
        <dbReference type="EMBL" id="CUQ12515.1"/>
    </source>
</evidence>
<reference evidence="1 2" key="1">
    <citation type="submission" date="2015-09" db="EMBL/GenBank/DDBJ databases">
        <authorList>
            <consortium name="Pathogen Informatics"/>
        </authorList>
    </citation>
    <scope>NUCLEOTIDE SEQUENCE [LARGE SCALE GENOMIC DNA]</scope>
    <source>
        <strain evidence="1 2">2789STDY5834957</strain>
    </source>
</reference>
<sequence length="49" mass="5950">MYYEKETAEKPEKWPANAREQILDTLCECVEKFEKNPSYKTREVYFSLI</sequence>
<proteinExistence type="predicted"/>
<organism evidence="1 2">
    <name type="scientific">Blautia obeum</name>
    <dbReference type="NCBI Taxonomy" id="40520"/>
    <lineage>
        <taxon>Bacteria</taxon>
        <taxon>Bacillati</taxon>
        <taxon>Bacillota</taxon>
        <taxon>Clostridia</taxon>
        <taxon>Lachnospirales</taxon>
        <taxon>Lachnospiraceae</taxon>
        <taxon>Blautia</taxon>
    </lineage>
</organism>
<accession>A0A174TYA7</accession>
<protein>
    <submittedName>
        <fullName evidence="1">Uncharacterized protein</fullName>
    </submittedName>
</protein>
<name>A0A174TYA7_9FIRM</name>
<dbReference type="Proteomes" id="UP000095762">
    <property type="component" value="Unassembled WGS sequence"/>
</dbReference>
<dbReference type="EMBL" id="CZBP01000015">
    <property type="protein sequence ID" value="CUQ12515.1"/>
    <property type="molecule type" value="Genomic_DNA"/>
</dbReference>
<evidence type="ECO:0000313" key="2">
    <source>
        <dbReference type="Proteomes" id="UP000095762"/>
    </source>
</evidence>
<dbReference type="AlphaFoldDB" id="A0A174TYA7"/>
<gene>
    <name evidence="1" type="ORF">ERS852569_02045</name>
</gene>